<evidence type="ECO:0000256" key="8">
    <source>
        <dbReference type="SAM" id="MobiDB-lite"/>
    </source>
</evidence>
<keyword evidence="4" id="KW-0560">Oxidoreductase</keyword>
<evidence type="ECO:0000256" key="6">
    <source>
        <dbReference type="PIRSR" id="PIRSR000138-1"/>
    </source>
</evidence>
<dbReference type="InterPro" id="IPR008259">
    <property type="entry name" value="FMN_hydac_DH_AS"/>
</dbReference>
<evidence type="ECO:0000256" key="5">
    <source>
        <dbReference type="ARBA" id="ARBA00024042"/>
    </source>
</evidence>
<dbReference type="OrthoDB" id="9770452at2"/>
<dbReference type="PANTHER" id="PTHR10578">
    <property type="entry name" value="S -2-HYDROXY-ACID OXIDASE-RELATED"/>
    <property type="match status" value="1"/>
</dbReference>
<dbReference type="PROSITE" id="PS51349">
    <property type="entry name" value="FMN_HYDROXY_ACID_DH_2"/>
    <property type="match status" value="1"/>
</dbReference>
<dbReference type="PIRSF" id="PIRSF000138">
    <property type="entry name" value="Al-hdrx_acd_dh"/>
    <property type="match status" value="1"/>
</dbReference>
<accession>A0A1I5UC36</accession>
<feature type="binding site" evidence="7">
    <location>
        <position position="279"/>
    </location>
    <ligand>
        <name>glyoxylate</name>
        <dbReference type="ChEBI" id="CHEBI:36655"/>
    </ligand>
</feature>
<proteinExistence type="inferred from homology"/>
<dbReference type="GO" id="GO:0016614">
    <property type="term" value="F:oxidoreductase activity, acting on CH-OH group of donors"/>
    <property type="evidence" value="ECO:0007669"/>
    <property type="project" value="UniProtKB-ARBA"/>
</dbReference>
<evidence type="ECO:0000259" key="9">
    <source>
        <dbReference type="PROSITE" id="PS51349"/>
    </source>
</evidence>
<feature type="region of interest" description="Disordered" evidence="8">
    <location>
        <begin position="366"/>
        <end position="391"/>
    </location>
</feature>
<keyword evidence="3 7" id="KW-0288">FMN</keyword>
<feature type="binding site" evidence="7">
    <location>
        <begin position="81"/>
        <end position="83"/>
    </location>
    <ligand>
        <name>FMN</name>
        <dbReference type="ChEBI" id="CHEBI:58210"/>
    </ligand>
</feature>
<dbReference type="FunFam" id="3.20.20.70:FF:000029">
    <property type="entry name" value="L-lactate dehydrogenase"/>
    <property type="match status" value="1"/>
</dbReference>
<feature type="binding site" evidence="7">
    <location>
        <position position="277"/>
    </location>
    <ligand>
        <name>FMN</name>
        <dbReference type="ChEBI" id="CHEBI:58210"/>
    </ligand>
</feature>
<comment type="similarity">
    <text evidence="5">Belongs to the FMN-dependent alpha-hydroxy acid dehydrogenase family.</text>
</comment>
<evidence type="ECO:0000256" key="7">
    <source>
        <dbReference type="PIRSR" id="PIRSR000138-2"/>
    </source>
</evidence>
<feature type="binding site" evidence="7">
    <location>
        <position position="168"/>
    </location>
    <ligand>
        <name>glyoxylate</name>
        <dbReference type="ChEBI" id="CHEBI:36655"/>
    </ligand>
</feature>
<dbReference type="AlphaFoldDB" id="A0A1I5UC36"/>
<dbReference type="RefSeq" id="WP_093424592.1">
    <property type="nucleotide sequence ID" value="NZ_FOXA01000019.1"/>
</dbReference>
<dbReference type="Gene3D" id="3.20.20.70">
    <property type="entry name" value="Aldolase class I"/>
    <property type="match status" value="1"/>
</dbReference>
<feature type="binding site" evidence="7">
    <location>
        <begin position="333"/>
        <end position="334"/>
    </location>
    <ligand>
        <name>FMN</name>
        <dbReference type="ChEBI" id="CHEBI:58210"/>
    </ligand>
</feature>
<feature type="compositionally biased region" description="Basic and acidic residues" evidence="8">
    <location>
        <begin position="369"/>
        <end position="391"/>
    </location>
</feature>
<dbReference type="STRING" id="441119.SAMN04488047_11925"/>
<evidence type="ECO:0000313" key="11">
    <source>
        <dbReference type="Proteomes" id="UP000199356"/>
    </source>
</evidence>
<dbReference type="InterPro" id="IPR037396">
    <property type="entry name" value="FMN_HAD"/>
</dbReference>
<dbReference type="InterPro" id="IPR000262">
    <property type="entry name" value="FMN-dep_DH"/>
</dbReference>
<keyword evidence="2 7" id="KW-0285">Flavoprotein</keyword>
<dbReference type="CDD" id="cd02809">
    <property type="entry name" value="alpha_hydroxyacid_oxid_FMN"/>
    <property type="match status" value="1"/>
</dbReference>
<feature type="binding site" evidence="7">
    <location>
        <begin position="310"/>
        <end position="314"/>
    </location>
    <ligand>
        <name>FMN</name>
        <dbReference type="ChEBI" id="CHEBI:58210"/>
    </ligand>
</feature>
<feature type="domain" description="FMN hydroxy acid dehydrogenase" evidence="9">
    <location>
        <begin position="1"/>
        <end position="384"/>
    </location>
</feature>
<name>A0A1I5UC36_9RHOB</name>
<gene>
    <name evidence="10" type="ORF">SAMN04488047_11925</name>
</gene>
<feature type="active site" description="Proton acceptor" evidence="6">
    <location>
        <position position="279"/>
    </location>
</feature>
<sequence>MSPRAAISVDDLRRQARARIPKFAFDFVDGGAGTEDGLARNGDAFRDACLVPRVLVNSAAPANTRRAFLGREWSVPFGIAPIGLPGLAWPGADTAMARAAQWAGAPFTASTPATTTLEDLKAAAPDSAFFQLYVGKSPEITDDLIARAEAAGYETLVVTADVPRPGKRLRDLRNGFALPLRFTPRLLSDLATHPAWSLATLRHGAPRFANLARYAGDGTGARSLAELMAGQSSGRLDWDLLGRIRERWRGTLVLKGVMHPEDAVRAAAQGVDAVQVSNHGGRQFNAAPATLVALREVRAAVPPGFPVAVDGGVRSGEDVLKALDAGADFVFLGRPFLYALGALGTDGPADLMTLLAAELEVAMAQTGRQRLDPRRSTHKAEQREQDLHAAG</sequence>
<evidence type="ECO:0000256" key="3">
    <source>
        <dbReference type="ARBA" id="ARBA00022643"/>
    </source>
</evidence>
<evidence type="ECO:0000256" key="1">
    <source>
        <dbReference type="ARBA" id="ARBA00001917"/>
    </source>
</evidence>
<dbReference type="Pfam" id="PF01070">
    <property type="entry name" value="FMN_dh"/>
    <property type="match status" value="1"/>
</dbReference>
<dbReference type="SUPFAM" id="SSF51395">
    <property type="entry name" value="FMN-linked oxidoreductases"/>
    <property type="match status" value="1"/>
</dbReference>
<feature type="binding site" evidence="7">
    <location>
        <position position="110"/>
    </location>
    <ligand>
        <name>FMN</name>
        <dbReference type="ChEBI" id="CHEBI:58210"/>
    </ligand>
</feature>
<dbReference type="Proteomes" id="UP000199356">
    <property type="component" value="Unassembled WGS sequence"/>
</dbReference>
<evidence type="ECO:0000256" key="4">
    <source>
        <dbReference type="ARBA" id="ARBA00023002"/>
    </source>
</evidence>
<feature type="binding site" evidence="7">
    <location>
        <position position="133"/>
    </location>
    <ligand>
        <name>glyoxylate</name>
        <dbReference type="ChEBI" id="CHEBI:36655"/>
    </ligand>
</feature>
<feature type="binding site" evidence="7">
    <location>
        <position position="255"/>
    </location>
    <ligand>
        <name>FMN</name>
        <dbReference type="ChEBI" id="CHEBI:58210"/>
    </ligand>
</feature>
<dbReference type="PROSITE" id="PS00557">
    <property type="entry name" value="FMN_HYDROXY_ACID_DH_1"/>
    <property type="match status" value="1"/>
</dbReference>
<reference evidence="10 11" key="1">
    <citation type="submission" date="2016-10" db="EMBL/GenBank/DDBJ databases">
        <authorList>
            <person name="de Groot N.N."/>
        </authorList>
    </citation>
    <scope>NUCLEOTIDE SEQUENCE [LARGE SCALE GENOMIC DNA]</scope>
    <source>
        <strain evidence="10 11">DSM 19547</strain>
    </source>
</reference>
<evidence type="ECO:0000313" key="10">
    <source>
        <dbReference type="EMBL" id="SFP92863.1"/>
    </source>
</evidence>
<comment type="cofactor">
    <cofactor evidence="1">
        <name>FMN</name>
        <dbReference type="ChEBI" id="CHEBI:58210"/>
    </cofactor>
</comment>
<dbReference type="EMBL" id="FOXA01000019">
    <property type="protein sequence ID" value="SFP92863.1"/>
    <property type="molecule type" value="Genomic_DNA"/>
</dbReference>
<dbReference type="GO" id="GO:0010181">
    <property type="term" value="F:FMN binding"/>
    <property type="evidence" value="ECO:0007669"/>
    <property type="project" value="InterPro"/>
</dbReference>
<dbReference type="InterPro" id="IPR013785">
    <property type="entry name" value="Aldolase_TIM"/>
</dbReference>
<feature type="binding site" evidence="7">
    <location>
        <position position="159"/>
    </location>
    <ligand>
        <name>FMN</name>
        <dbReference type="ChEBI" id="CHEBI:58210"/>
    </ligand>
</feature>
<feature type="binding site" evidence="7">
    <location>
        <position position="282"/>
    </location>
    <ligand>
        <name>glyoxylate</name>
        <dbReference type="ChEBI" id="CHEBI:36655"/>
    </ligand>
</feature>
<protein>
    <submittedName>
        <fullName evidence="10">L-lactate dehydrogenase (Cytochrome)</fullName>
    </submittedName>
</protein>
<feature type="binding site" evidence="7">
    <location>
        <position position="131"/>
    </location>
    <ligand>
        <name>FMN</name>
        <dbReference type="ChEBI" id="CHEBI:58210"/>
    </ligand>
</feature>
<organism evidence="10 11">
    <name type="scientific">Tranquillimonas alkanivorans</name>
    <dbReference type="NCBI Taxonomy" id="441119"/>
    <lineage>
        <taxon>Bacteria</taxon>
        <taxon>Pseudomonadati</taxon>
        <taxon>Pseudomonadota</taxon>
        <taxon>Alphaproteobacteria</taxon>
        <taxon>Rhodobacterales</taxon>
        <taxon>Roseobacteraceae</taxon>
        <taxon>Tranquillimonas</taxon>
    </lineage>
</organism>
<dbReference type="PANTHER" id="PTHR10578:SF107">
    <property type="entry name" value="2-HYDROXYACID OXIDASE 1"/>
    <property type="match status" value="1"/>
</dbReference>
<dbReference type="InterPro" id="IPR012133">
    <property type="entry name" value="Alpha-hydoxy_acid_DH_FMN"/>
</dbReference>
<evidence type="ECO:0000256" key="2">
    <source>
        <dbReference type="ARBA" id="ARBA00022630"/>
    </source>
</evidence>
<keyword evidence="11" id="KW-1185">Reference proteome</keyword>